<protein>
    <submittedName>
        <fullName evidence="1">Uncharacterized protein</fullName>
    </submittedName>
</protein>
<sequence>QFLTKTVCVLFAMGTSAVEGGRLGLPTILLDFSYYPIGGDYKFKYLFESEEYSMGNEIGTLEYKGGYHSLDSIIDELRDENKYEKVGTLCYQYYQEHHDIKFVFKRLIDAIDRCDLRYEAIKSLRHNPIMKMFKAARKWMRYLKSTN</sequence>
<feature type="non-terminal residue" evidence="1">
    <location>
        <position position="1"/>
    </location>
</feature>
<evidence type="ECO:0000313" key="1">
    <source>
        <dbReference type="EMBL" id="SVD89583.1"/>
    </source>
</evidence>
<accession>A0A382Z2B2</accession>
<organism evidence="1">
    <name type="scientific">marine metagenome</name>
    <dbReference type="NCBI Taxonomy" id="408172"/>
    <lineage>
        <taxon>unclassified sequences</taxon>
        <taxon>metagenomes</taxon>
        <taxon>ecological metagenomes</taxon>
    </lineage>
</organism>
<gene>
    <name evidence="1" type="ORF">METZ01_LOCUS442437</name>
</gene>
<name>A0A382Z2B2_9ZZZZ</name>
<reference evidence="1" key="1">
    <citation type="submission" date="2018-05" db="EMBL/GenBank/DDBJ databases">
        <authorList>
            <person name="Lanie J.A."/>
            <person name="Ng W.-L."/>
            <person name="Kazmierczak K.M."/>
            <person name="Andrzejewski T.M."/>
            <person name="Davidsen T.M."/>
            <person name="Wayne K.J."/>
            <person name="Tettelin H."/>
            <person name="Glass J.I."/>
            <person name="Rusch D."/>
            <person name="Podicherti R."/>
            <person name="Tsui H.-C.T."/>
            <person name="Winkler M.E."/>
        </authorList>
    </citation>
    <scope>NUCLEOTIDE SEQUENCE</scope>
</reference>
<dbReference type="EMBL" id="UINC01180407">
    <property type="protein sequence ID" value="SVD89583.1"/>
    <property type="molecule type" value="Genomic_DNA"/>
</dbReference>
<dbReference type="AlphaFoldDB" id="A0A382Z2B2"/>
<proteinExistence type="predicted"/>